<keyword evidence="3" id="KW-0808">Transferase</keyword>
<evidence type="ECO:0000313" key="7">
    <source>
        <dbReference type="Proteomes" id="UP001239626"/>
    </source>
</evidence>
<keyword evidence="7" id="KW-1185">Reference proteome</keyword>
<dbReference type="EMBL" id="JAUSVB010000001">
    <property type="protein sequence ID" value="MDQ0372110.1"/>
    <property type="molecule type" value="Genomic_DNA"/>
</dbReference>
<dbReference type="RefSeq" id="WP_307489386.1">
    <property type="nucleotide sequence ID" value="NZ_JAUSVB010000001.1"/>
</dbReference>
<dbReference type="InterPro" id="IPR001173">
    <property type="entry name" value="Glyco_trans_2-like"/>
</dbReference>
<accession>A0ABU0EA28</accession>
<sequence>MIASALLAFACLVLAVVAVYPYVVYPAVLGALPHRKAEGPMPVDGVPDVTFSLIFCCYNERGTIEEKLENLDKLVQRYPDLEILVYDDASSDGTADLIVASGTTVTLVRGERRAGKATGMRLLAGLARGDVIVCTDANVLLREDLFENLGPHFRDQRVGGVCGTLQYVNPVGSAVQEVGGAYWSREEKVKSLESRTGSVMGADGSIFAVRRALYPEIPGSVQDDFWVSMHVVYAGFRLIHVDDVVVYERLVSRSDDERARRVRIATRAYHTHRMMRRHRRELGLVDTFKYYSHKVLRWHGGGVLVASAFCGVVAISLAFSPLVGVCVMAAAVVSIAIATRHPRGGFIMEALSMILATTIGVIRATRGDLVVTWDPAKSR</sequence>
<evidence type="ECO:0000259" key="5">
    <source>
        <dbReference type="Pfam" id="PF00535"/>
    </source>
</evidence>
<proteinExistence type="inferred from homology"/>
<feature type="transmembrane region" description="Helical" evidence="4">
    <location>
        <begin position="346"/>
        <end position="365"/>
    </location>
</feature>
<dbReference type="Proteomes" id="UP001239626">
    <property type="component" value="Unassembled WGS sequence"/>
</dbReference>
<dbReference type="PANTHER" id="PTHR43630:SF1">
    <property type="entry name" value="POLY-BETA-1,6-N-ACETYL-D-GLUCOSAMINE SYNTHASE"/>
    <property type="match status" value="1"/>
</dbReference>
<dbReference type="Pfam" id="PF00535">
    <property type="entry name" value="Glycos_transf_2"/>
    <property type="match status" value="1"/>
</dbReference>
<dbReference type="SUPFAM" id="SSF53448">
    <property type="entry name" value="Nucleotide-diphospho-sugar transferases"/>
    <property type="match status" value="1"/>
</dbReference>
<evidence type="ECO:0000313" key="6">
    <source>
        <dbReference type="EMBL" id="MDQ0372110.1"/>
    </source>
</evidence>
<dbReference type="Gene3D" id="3.90.550.10">
    <property type="entry name" value="Spore Coat Polysaccharide Biosynthesis Protein SpsA, Chain A"/>
    <property type="match status" value="1"/>
</dbReference>
<feature type="transmembrane region" description="Helical" evidence="4">
    <location>
        <begin position="317"/>
        <end position="339"/>
    </location>
</feature>
<keyword evidence="4" id="KW-1133">Transmembrane helix</keyword>
<reference evidence="6 7" key="1">
    <citation type="submission" date="2023-07" db="EMBL/GenBank/DDBJ databases">
        <title>Sorghum-associated microbial communities from plants grown in Nebraska, USA.</title>
        <authorList>
            <person name="Schachtman D."/>
        </authorList>
    </citation>
    <scope>NUCLEOTIDE SEQUENCE [LARGE SCALE GENOMIC DNA]</scope>
    <source>
        <strain evidence="6 7">BE332</strain>
    </source>
</reference>
<keyword evidence="4" id="KW-0812">Transmembrane</keyword>
<protein>
    <submittedName>
        <fullName evidence="6">Cellulose synthase/poly-beta-1,6-N-acetylglucosamine synthase-like glycosyltransferase</fullName>
    </submittedName>
</protein>
<name>A0ABU0EA28_9CELL</name>
<organism evidence="6 7">
    <name type="scientific">Cellulomonas humilata</name>
    <dbReference type="NCBI Taxonomy" id="144055"/>
    <lineage>
        <taxon>Bacteria</taxon>
        <taxon>Bacillati</taxon>
        <taxon>Actinomycetota</taxon>
        <taxon>Actinomycetes</taxon>
        <taxon>Micrococcales</taxon>
        <taxon>Cellulomonadaceae</taxon>
        <taxon>Cellulomonas</taxon>
    </lineage>
</organism>
<keyword evidence="2" id="KW-0328">Glycosyltransferase</keyword>
<evidence type="ECO:0000256" key="2">
    <source>
        <dbReference type="ARBA" id="ARBA00022676"/>
    </source>
</evidence>
<feature type="domain" description="Glycosyltransferase 2-like" evidence="5">
    <location>
        <begin position="52"/>
        <end position="214"/>
    </location>
</feature>
<comment type="similarity">
    <text evidence="1">Belongs to the glycosyltransferase 2 family.</text>
</comment>
<gene>
    <name evidence="6" type="ORF">J2X26_000407</name>
</gene>
<dbReference type="InterPro" id="IPR029044">
    <property type="entry name" value="Nucleotide-diphossugar_trans"/>
</dbReference>
<evidence type="ECO:0000256" key="3">
    <source>
        <dbReference type="ARBA" id="ARBA00022679"/>
    </source>
</evidence>
<dbReference type="PANTHER" id="PTHR43630">
    <property type="entry name" value="POLY-BETA-1,6-N-ACETYL-D-GLUCOSAMINE SYNTHASE"/>
    <property type="match status" value="1"/>
</dbReference>
<comment type="caution">
    <text evidence="6">The sequence shown here is derived from an EMBL/GenBank/DDBJ whole genome shotgun (WGS) entry which is preliminary data.</text>
</comment>
<evidence type="ECO:0000256" key="1">
    <source>
        <dbReference type="ARBA" id="ARBA00006739"/>
    </source>
</evidence>
<evidence type="ECO:0000256" key="4">
    <source>
        <dbReference type="SAM" id="Phobius"/>
    </source>
</evidence>
<keyword evidence="4" id="KW-0472">Membrane</keyword>